<feature type="compositionally biased region" description="Low complexity" evidence="1">
    <location>
        <begin position="219"/>
        <end position="234"/>
    </location>
</feature>
<dbReference type="PRINTS" id="PR01217">
    <property type="entry name" value="PRICHEXTENSN"/>
</dbReference>
<keyword evidence="3" id="KW-1185">Reference proteome</keyword>
<feature type="compositionally biased region" description="Gly residues" evidence="1">
    <location>
        <begin position="332"/>
        <end position="348"/>
    </location>
</feature>
<accession>A0A1X6P0Y2</accession>
<feature type="compositionally biased region" description="Basic residues" evidence="1">
    <location>
        <begin position="366"/>
        <end position="378"/>
    </location>
</feature>
<feature type="region of interest" description="Disordered" evidence="1">
    <location>
        <begin position="119"/>
        <end position="148"/>
    </location>
</feature>
<feature type="region of interest" description="Disordered" evidence="1">
    <location>
        <begin position="160"/>
        <end position="378"/>
    </location>
</feature>
<feature type="compositionally biased region" description="Gly residues" evidence="1">
    <location>
        <begin position="281"/>
        <end position="290"/>
    </location>
</feature>
<organism evidence="2 3">
    <name type="scientific">Porphyra umbilicalis</name>
    <name type="common">Purple laver</name>
    <name type="synonym">Red alga</name>
    <dbReference type="NCBI Taxonomy" id="2786"/>
    <lineage>
        <taxon>Eukaryota</taxon>
        <taxon>Rhodophyta</taxon>
        <taxon>Bangiophyceae</taxon>
        <taxon>Bangiales</taxon>
        <taxon>Bangiaceae</taxon>
        <taxon>Porphyra</taxon>
    </lineage>
</organism>
<feature type="compositionally biased region" description="Gly residues" evidence="1">
    <location>
        <begin position="304"/>
        <end position="318"/>
    </location>
</feature>
<protein>
    <submittedName>
        <fullName evidence="2">Uncharacterized protein</fullName>
    </submittedName>
</protein>
<proteinExistence type="predicted"/>
<evidence type="ECO:0000313" key="3">
    <source>
        <dbReference type="Proteomes" id="UP000218209"/>
    </source>
</evidence>
<dbReference type="Proteomes" id="UP000218209">
    <property type="component" value="Unassembled WGS sequence"/>
</dbReference>
<sequence>MANDSQRALDSPRGGRGGKVQPHRILGGRHCSRHRHFGSPVCWGEDARAAATTATADVRLRGQRGTEVVEVRVRTIRSPSMRRYPLLAYAGGMEPAPQIHEICKFLGPPHCTTVSAPLSSLVPVGRRPPPPTPPHRTTGATSPADGRTGAVVDERLLPSAAAPWNPRTSRHAHPTWVPPPKRPAGASEAPARARADTTTATPPSAVSDHPRPSRRCGQATSVAAPPPSATGAPVAPRPPRTHHPRPPYPTPPPPPPPPRGTRLTTETRARSPAAPPPAAGVVGGGGGGAGRPPPPRPAGDHRGGGTPHRGGGGGGTTGGEERSRSEADQRPRGGGGGGGGGAPRGTGRGRSWPRADGGGPHGPPAGRRRQWKKVGARV</sequence>
<evidence type="ECO:0000256" key="1">
    <source>
        <dbReference type="SAM" id="MobiDB-lite"/>
    </source>
</evidence>
<gene>
    <name evidence="2" type="ORF">BU14_0285s0004</name>
</gene>
<feature type="compositionally biased region" description="Pro residues" evidence="1">
    <location>
        <begin position="246"/>
        <end position="259"/>
    </location>
</feature>
<dbReference type="AlphaFoldDB" id="A0A1X6P0Y2"/>
<reference evidence="2 3" key="1">
    <citation type="submission" date="2017-03" db="EMBL/GenBank/DDBJ databases">
        <title>WGS assembly of Porphyra umbilicalis.</title>
        <authorList>
            <person name="Brawley S.H."/>
            <person name="Blouin N.A."/>
            <person name="Ficko-Blean E."/>
            <person name="Wheeler G.L."/>
            <person name="Lohr M."/>
            <person name="Goodson H.V."/>
            <person name="Jenkins J.W."/>
            <person name="Blaby-Haas C.E."/>
            <person name="Helliwell K.E."/>
            <person name="Chan C."/>
            <person name="Marriage T."/>
            <person name="Bhattacharya D."/>
            <person name="Klein A.S."/>
            <person name="Badis Y."/>
            <person name="Brodie J."/>
            <person name="Cao Y."/>
            <person name="Collen J."/>
            <person name="Dittami S.M."/>
            <person name="Gachon C.M."/>
            <person name="Green B.R."/>
            <person name="Karpowicz S."/>
            <person name="Kim J.W."/>
            <person name="Kudahl U."/>
            <person name="Lin S."/>
            <person name="Michel G."/>
            <person name="Mittag M."/>
            <person name="Olson B.J."/>
            <person name="Pangilinan J."/>
            <person name="Peng Y."/>
            <person name="Qiu H."/>
            <person name="Shu S."/>
            <person name="Singer J.T."/>
            <person name="Smith A.G."/>
            <person name="Sprecher B.N."/>
            <person name="Wagner V."/>
            <person name="Wang W."/>
            <person name="Wang Z.-Y."/>
            <person name="Yan J."/>
            <person name="Yarish C."/>
            <person name="Zoeuner-Riek S."/>
            <person name="Zhuang Y."/>
            <person name="Zou Y."/>
            <person name="Lindquist E.A."/>
            <person name="Grimwood J."/>
            <person name="Barry K."/>
            <person name="Rokhsar D.S."/>
            <person name="Schmutz J."/>
            <person name="Stiller J.W."/>
            <person name="Grossman A.R."/>
            <person name="Prochnik S.E."/>
        </authorList>
    </citation>
    <scope>NUCLEOTIDE SEQUENCE [LARGE SCALE GENOMIC DNA]</scope>
    <source>
        <strain evidence="2">4086291</strain>
    </source>
</reference>
<feature type="compositionally biased region" description="Low complexity" evidence="1">
    <location>
        <begin position="260"/>
        <end position="272"/>
    </location>
</feature>
<feature type="compositionally biased region" description="Low complexity" evidence="1">
    <location>
        <begin position="183"/>
        <end position="207"/>
    </location>
</feature>
<feature type="region of interest" description="Disordered" evidence="1">
    <location>
        <begin position="1"/>
        <end position="24"/>
    </location>
</feature>
<feature type="compositionally biased region" description="Basic and acidic residues" evidence="1">
    <location>
        <begin position="319"/>
        <end position="331"/>
    </location>
</feature>
<dbReference type="EMBL" id="KV918943">
    <property type="protein sequence ID" value="OSX74518.1"/>
    <property type="molecule type" value="Genomic_DNA"/>
</dbReference>
<evidence type="ECO:0000313" key="2">
    <source>
        <dbReference type="EMBL" id="OSX74518.1"/>
    </source>
</evidence>
<name>A0A1X6P0Y2_PORUM</name>